<sequence length="239" mass="26365">MSFLKNLGKDKDIQQETDSLGGGAKESGLYKCVVEAAYLGVSKNGANSITIVAKSEEGHQFRETLWVTNKEGKEFYIYNDEKRFLPGYNVANAIALLTTGYELADLDDPEERTLNIYDFDEKKELPTQVDCLTQLHGEEIWLGILKEIQDKTKANPATGKYEPTGETREVNVIDKVFRAESGLTVAEARLGQDTGDFMDKWVNKWSGKTRDKSKGAAAAGKAGAPNQSAAKPKSSLFKK</sequence>
<dbReference type="EMBL" id="MK301608">
    <property type="protein sequence ID" value="AZU99635.1"/>
    <property type="molecule type" value="Genomic_DNA"/>
</dbReference>
<dbReference type="GO" id="GO:0003677">
    <property type="term" value="F:DNA binding"/>
    <property type="evidence" value="ECO:0007669"/>
    <property type="project" value="UniProtKB-KW"/>
</dbReference>
<dbReference type="Proteomes" id="UP000290131">
    <property type="component" value="Segment"/>
</dbReference>
<keyword evidence="2" id="KW-0238">DNA-binding</keyword>
<feature type="compositionally biased region" description="Low complexity" evidence="1">
    <location>
        <begin position="215"/>
        <end position="224"/>
    </location>
</feature>
<keyword evidence="3" id="KW-1185">Reference proteome</keyword>
<feature type="region of interest" description="Disordered" evidence="1">
    <location>
        <begin position="208"/>
        <end position="239"/>
    </location>
</feature>
<accession>A0A3T0III3</accession>
<protein>
    <submittedName>
        <fullName evidence="2">Single-stranded DNA-binding protein</fullName>
    </submittedName>
</protein>
<reference evidence="2" key="1">
    <citation type="submission" date="2018-12" db="EMBL/GenBank/DDBJ databases">
        <title>Characterization of a N4-like bacteriophage infecting a coral-derived Vibrio strain.</title>
        <authorList>
            <person name="Huang S."/>
        </authorList>
    </citation>
    <scope>NUCLEOTIDE SEQUENCE [LARGE SCALE GENOMIC DNA]</scope>
</reference>
<proteinExistence type="predicted"/>
<gene>
    <name evidence="2" type="ORF">SBP1_gp043</name>
</gene>
<name>A0A3T0III3_9CAUD</name>
<evidence type="ECO:0000313" key="3">
    <source>
        <dbReference type="Proteomes" id="UP000290131"/>
    </source>
</evidence>
<evidence type="ECO:0000313" key="2">
    <source>
        <dbReference type="EMBL" id="AZU99635.1"/>
    </source>
</evidence>
<organism evidence="2">
    <name type="scientific">Vibrio virus vB_VspP_SBP1</name>
    <dbReference type="NCBI Taxonomy" id="2500581"/>
    <lineage>
        <taxon>Viruses</taxon>
        <taxon>Duplodnaviria</taxon>
        <taxon>Heunggongvirae</taxon>
        <taxon>Uroviricota</taxon>
        <taxon>Caudoviricetes</taxon>
        <taxon>Schitoviridae</taxon>
        <taxon>Electravirus</taxon>
        <taxon>Electravirus Sbp1</taxon>
    </lineage>
</organism>
<evidence type="ECO:0000256" key="1">
    <source>
        <dbReference type="SAM" id="MobiDB-lite"/>
    </source>
</evidence>